<keyword evidence="2" id="KW-1185">Reference proteome</keyword>
<reference evidence="1" key="1">
    <citation type="submission" date="2022-04" db="EMBL/GenBank/DDBJ databases">
        <authorList>
            <person name="Abdalla N.M."/>
            <person name="Alvarado-Fernandez V.M."/>
            <person name="Barnhill K."/>
            <person name="Biggs A."/>
            <person name="Bland J."/>
            <person name="Coleman C."/>
            <person name="Fakhre D."/>
            <person name="Finocchiaro A."/>
            <person name="Haymond A.J."/>
            <person name="Helton K.M."/>
            <person name="Horne M.E."/>
            <person name="Franco V."/>
            <person name="Iqbal M."/>
            <person name="Kanchibhatta A."/>
            <person name="Knight J."/>
            <person name="Merkher A."/>
            <person name="Nguyen K.P."/>
            <person name="Otero L."/>
            <person name="Patel J."/>
            <person name="Patel S."/>
            <person name="Rainey E."/>
            <person name="Rayala P."/>
            <person name="Ruiz-Houston K.M."/>
            <person name="Sciacchitano A.R."/>
            <person name="Satardekar A."/>
            <person name="Shaikh S.M."/>
            <person name="Stewart E."/>
            <person name="Terron-Osorio A.E."/>
            <person name="Turrell T.C."/>
            <person name="Weitz R.C."/>
            <person name="Pollenz R.S."/>
            <person name="Garlena R.A."/>
            <person name="Russell D.A."/>
            <person name="Jacobs-Sera D."/>
            <person name="Hatfull G.F."/>
        </authorList>
    </citation>
    <scope>NUCLEOTIDE SEQUENCE</scope>
</reference>
<evidence type="ECO:0000313" key="1">
    <source>
        <dbReference type="EMBL" id="URC17667.1"/>
    </source>
</evidence>
<protein>
    <submittedName>
        <fullName evidence="1">Uncharacterized protein</fullName>
    </submittedName>
</protein>
<evidence type="ECO:0000313" key="2">
    <source>
        <dbReference type="Proteomes" id="UP001056780"/>
    </source>
</evidence>
<dbReference type="Proteomes" id="UP001056780">
    <property type="component" value="Segment"/>
</dbReference>
<accession>A0A9E7E577</accession>
<organism evidence="1 2">
    <name type="scientific">Gordonia phage Tardus</name>
    <dbReference type="NCBI Taxonomy" id="2939734"/>
    <lineage>
        <taxon>Viruses</taxon>
        <taxon>Duplodnaviria</taxon>
        <taxon>Heunggongvirae</taxon>
        <taxon>Uroviricota</taxon>
        <taxon>Caudoviricetes</taxon>
        <taxon>Stackebrandtviridae</taxon>
        <taxon>Schenleyvirinae</taxon>
        <taxon>Zitchvirus</taxon>
        <taxon>Zitchvirus tardus</taxon>
    </lineage>
</organism>
<dbReference type="EMBL" id="ON392159">
    <property type="protein sequence ID" value="URC17667.1"/>
    <property type="molecule type" value="Genomic_DNA"/>
</dbReference>
<proteinExistence type="predicted"/>
<gene>
    <name evidence="1" type="primary">51</name>
    <name evidence="1" type="ORF">SEA_TARDUS_51</name>
</gene>
<name>A0A9E7E577_9CAUD</name>
<sequence>MNAREHYREAERILDRLTAMAQADGLNAESSQYNTAVAQVHATLALAAATNSRLAATDEQLAARRAAIDEMTADVGRMPKRITGLTDKHLDDMAAEVDR</sequence>